<dbReference type="InterPro" id="IPR013210">
    <property type="entry name" value="LRR_N_plant-typ"/>
</dbReference>
<dbReference type="PANTHER" id="PTHR48053">
    <property type="entry name" value="LEUCINE RICH REPEAT FAMILY PROTEIN, EXPRESSED"/>
    <property type="match status" value="1"/>
</dbReference>
<name>A0A922JS52_CARIL</name>
<comment type="caution">
    <text evidence="20">The sequence shown here is derived from an EMBL/GenBank/DDBJ whole genome shotgun (WGS) entry which is preliminary data.</text>
</comment>
<dbReference type="FunFam" id="1.10.510.10:FF:000714">
    <property type="entry name" value="Kinase family with leucine-rich repeat domain-containing protein"/>
    <property type="match status" value="1"/>
</dbReference>
<dbReference type="FunFam" id="3.80.10.10:FF:000221">
    <property type="entry name" value="Leucine-rich repeat receptor-like protein kinase PXL1"/>
    <property type="match status" value="1"/>
</dbReference>
<dbReference type="InterPro" id="IPR000719">
    <property type="entry name" value="Prot_kinase_dom"/>
</dbReference>
<dbReference type="InterPro" id="IPR001611">
    <property type="entry name" value="Leu-rich_rpt"/>
</dbReference>
<keyword evidence="5" id="KW-0433">Leucine-rich repeat</keyword>
<dbReference type="PROSITE" id="PS00107">
    <property type="entry name" value="PROTEIN_KINASE_ATP"/>
    <property type="match status" value="1"/>
</dbReference>
<dbReference type="FunFam" id="3.80.10.10:FF:000095">
    <property type="entry name" value="LRR receptor-like serine/threonine-protein kinase GSO1"/>
    <property type="match status" value="1"/>
</dbReference>
<dbReference type="Proteomes" id="UP000811246">
    <property type="component" value="Chromosome 4"/>
</dbReference>
<evidence type="ECO:0000256" key="7">
    <source>
        <dbReference type="ARBA" id="ARBA00022692"/>
    </source>
</evidence>
<keyword evidence="12 17" id="KW-0067">ATP-binding</keyword>
<evidence type="ECO:0000256" key="2">
    <source>
        <dbReference type="ARBA" id="ARBA00004479"/>
    </source>
</evidence>
<evidence type="ECO:0000259" key="19">
    <source>
        <dbReference type="PROSITE" id="PS50011"/>
    </source>
</evidence>
<evidence type="ECO:0000256" key="12">
    <source>
        <dbReference type="ARBA" id="ARBA00022840"/>
    </source>
</evidence>
<keyword evidence="6" id="KW-0808">Transferase</keyword>
<protein>
    <recommendedName>
        <fullName evidence="19">Protein kinase domain-containing protein</fullName>
    </recommendedName>
</protein>
<evidence type="ECO:0000256" key="13">
    <source>
        <dbReference type="ARBA" id="ARBA00022989"/>
    </source>
</evidence>
<keyword evidence="8" id="KW-0732">Signal</keyword>
<dbReference type="Pfam" id="PF08263">
    <property type="entry name" value="LRRNT_2"/>
    <property type="match status" value="1"/>
</dbReference>
<organism evidence="20 21">
    <name type="scientific">Carya illinoinensis</name>
    <name type="common">Pecan</name>
    <dbReference type="NCBI Taxonomy" id="32201"/>
    <lineage>
        <taxon>Eukaryota</taxon>
        <taxon>Viridiplantae</taxon>
        <taxon>Streptophyta</taxon>
        <taxon>Embryophyta</taxon>
        <taxon>Tracheophyta</taxon>
        <taxon>Spermatophyta</taxon>
        <taxon>Magnoliopsida</taxon>
        <taxon>eudicotyledons</taxon>
        <taxon>Gunneridae</taxon>
        <taxon>Pentapetalae</taxon>
        <taxon>rosids</taxon>
        <taxon>fabids</taxon>
        <taxon>Fagales</taxon>
        <taxon>Juglandaceae</taxon>
        <taxon>Carya</taxon>
    </lineage>
</organism>
<dbReference type="PANTHER" id="PTHR48053:SF109">
    <property type="entry name" value="PROTEIN KINASE DOMAIN-CONTAINING PROTEIN"/>
    <property type="match status" value="1"/>
</dbReference>
<dbReference type="SMART" id="SM00220">
    <property type="entry name" value="S_TKc"/>
    <property type="match status" value="1"/>
</dbReference>
<evidence type="ECO:0000256" key="4">
    <source>
        <dbReference type="ARBA" id="ARBA00022512"/>
    </source>
</evidence>
<dbReference type="Pfam" id="PF00069">
    <property type="entry name" value="Pkinase"/>
    <property type="match status" value="1"/>
</dbReference>
<sequence>MCIYLIFLEFSCIYFSAHFLDRVQTIAKARAKGTQPPIMTKTTPIFIHFSFYITFFLFPIHANSQLIAQEQGILLNLKQLWGNPKSLKHWIPTNSSSHCSWPEITCSKGSIIGLSFRDYNISGTIPPFICNLKNLTTFDVYNNSFHSIEFPRDLYNCSKLETLDLSQNYFYGAIPDDIHRMSSLQNLSVEGNNFIGNIPASIGRLTKLRRLMLVQCPFTGSFPPEIGNLSNLEELGLAYNYKMVPSLPLEFGKLKKLKFLWMAGTNLIGEIPNTIGEMAALEHLDLSENSLTGKIPDSLFVPKNLRIVYLHKNKLSREIPQVVKALNLDVVDLSENNLTGTIPDDFGKLRNLTGLALFLNQLSGKIPDSIGRLPRLVNLKLFNNNFFGSLPPELGRYSILERLWVSTNKLTGQLPEHLCDNGKLVEVLAYENQLVRELPKSFGNCSSLELVKIYRNKFSGNIPSGLWTSSNLNMLMLSDNYFTGELPERLAWNLSRLEMNNNRFSGRIPQGVSSSRNLLVLKASNNLFNGTIPQDLSRLTTLLLDRNRLSGPLPSDINSWKSLNTLNLSQNAISGQIPEEFGSIPGLLELDLSENQLFGLIPSKLGLLKLTSLNLSSNHLTGSIPSEFENDAYAYSFLNNSGLCANRPSRSLNLENCSSHRQNSSKSSYKLIAWIIGLVVAILLGLFISFFVIRNYKKRKHGLHLTWKLTSFQKLNFTESNILSGLTEDNKIGFGGSGQVYRIVINHFGDTIAVKKIWNNSKIEEKLEKEFMAEVKILSSIRHANIVKLLCCISSDNLDRWLHRNNRVTTFSSPVNHVVLDWPKRLHIAIGAARGLSYMHHDCSLPIVHRDVKSSNILLDLDFNAHIADFGLAKMLIKEGEPSTMSVVAGSFGYIAPEYARTTRINEKIDVYSFGVILLELTTGRKANYGDEHTSLAEWALRHIQDGKPIGDALDEEVKEPCHLNAMCHVFRLGLYCTDTLPSTRPSMKEVLKVLLQCSQPVRNEEKNAGTEMLFPS</sequence>
<dbReference type="FunFam" id="3.80.10.10:FF:001670">
    <property type="entry name" value="Putative leucine-rich repeat receptor-like protein kinase family protein"/>
    <property type="match status" value="1"/>
</dbReference>
<evidence type="ECO:0000256" key="5">
    <source>
        <dbReference type="ARBA" id="ARBA00022614"/>
    </source>
</evidence>
<keyword evidence="14 18" id="KW-0472">Membrane</keyword>
<dbReference type="PROSITE" id="PS00108">
    <property type="entry name" value="PROTEIN_KINASE_ST"/>
    <property type="match status" value="1"/>
</dbReference>
<dbReference type="Pfam" id="PF13855">
    <property type="entry name" value="LRR_8"/>
    <property type="match status" value="2"/>
</dbReference>
<evidence type="ECO:0000313" key="20">
    <source>
        <dbReference type="EMBL" id="KAG6718551.1"/>
    </source>
</evidence>
<evidence type="ECO:0000256" key="17">
    <source>
        <dbReference type="PROSITE-ProRule" id="PRU10141"/>
    </source>
</evidence>
<dbReference type="GO" id="GO:0099402">
    <property type="term" value="P:plant organ development"/>
    <property type="evidence" value="ECO:0007669"/>
    <property type="project" value="UniProtKB-ARBA"/>
</dbReference>
<proteinExistence type="inferred from homology"/>
<reference evidence="20" key="1">
    <citation type="submission" date="2021-01" db="EMBL/GenBank/DDBJ databases">
        <authorList>
            <person name="Lovell J.T."/>
            <person name="Bentley N."/>
            <person name="Bhattarai G."/>
            <person name="Jenkins J.W."/>
            <person name="Sreedasyam A."/>
            <person name="Alarcon Y."/>
            <person name="Bock C."/>
            <person name="Boston L."/>
            <person name="Carlson J."/>
            <person name="Cervantes K."/>
            <person name="Clermont K."/>
            <person name="Krom N."/>
            <person name="Kubenka K."/>
            <person name="Mamidi S."/>
            <person name="Mattison C."/>
            <person name="Monteros M."/>
            <person name="Pisani C."/>
            <person name="Plott C."/>
            <person name="Rajasekar S."/>
            <person name="Rhein H.S."/>
            <person name="Rohla C."/>
            <person name="Song M."/>
            <person name="Hilaire R.S."/>
            <person name="Shu S."/>
            <person name="Wells L."/>
            <person name="Wang X."/>
            <person name="Webber J."/>
            <person name="Heerema R.J."/>
            <person name="Klein P."/>
            <person name="Conner P."/>
            <person name="Grauke L."/>
            <person name="Grimwood J."/>
            <person name="Schmutz J."/>
            <person name="Randall J.J."/>
        </authorList>
    </citation>
    <scope>NUCLEOTIDE SEQUENCE</scope>
    <source>
        <tissue evidence="20">Leaf</tissue>
    </source>
</reference>
<evidence type="ECO:0000256" key="8">
    <source>
        <dbReference type="ARBA" id="ARBA00022729"/>
    </source>
</evidence>
<comment type="similarity">
    <text evidence="3">Belongs to the protein kinase superfamily. Ser/Thr protein kinase family.</text>
</comment>
<keyword evidence="10 17" id="KW-0547">Nucleotide-binding</keyword>
<dbReference type="Pfam" id="PF00560">
    <property type="entry name" value="LRR_1"/>
    <property type="match status" value="4"/>
</dbReference>
<keyword evidence="7 18" id="KW-0812">Transmembrane</keyword>
<evidence type="ECO:0000256" key="10">
    <source>
        <dbReference type="ARBA" id="ARBA00022741"/>
    </source>
</evidence>
<keyword evidence="9" id="KW-0677">Repeat</keyword>
<evidence type="ECO:0000256" key="1">
    <source>
        <dbReference type="ARBA" id="ARBA00004191"/>
    </source>
</evidence>
<dbReference type="PROSITE" id="PS50011">
    <property type="entry name" value="PROTEIN_KINASE_DOM"/>
    <property type="match status" value="1"/>
</dbReference>
<dbReference type="InterPro" id="IPR051716">
    <property type="entry name" value="Plant_RL_S/T_kinase"/>
</dbReference>
<evidence type="ECO:0000313" key="21">
    <source>
        <dbReference type="Proteomes" id="UP000811246"/>
    </source>
</evidence>
<keyword evidence="11" id="KW-0418">Kinase</keyword>
<dbReference type="GO" id="GO:0009653">
    <property type="term" value="P:anatomical structure morphogenesis"/>
    <property type="evidence" value="ECO:0007669"/>
    <property type="project" value="UniProtKB-ARBA"/>
</dbReference>
<dbReference type="FunFam" id="3.80.10.10:FF:000400">
    <property type="entry name" value="Nuclear pore complex protein NUP107"/>
    <property type="match status" value="1"/>
</dbReference>
<evidence type="ECO:0000256" key="16">
    <source>
        <dbReference type="ARBA" id="ARBA00038043"/>
    </source>
</evidence>
<keyword evidence="4" id="KW-0134">Cell wall</keyword>
<keyword evidence="4" id="KW-0964">Secreted</keyword>
<dbReference type="InterPro" id="IPR017441">
    <property type="entry name" value="Protein_kinase_ATP_BS"/>
</dbReference>
<accession>A0A922JS52</accession>
<evidence type="ECO:0000256" key="18">
    <source>
        <dbReference type="SAM" id="Phobius"/>
    </source>
</evidence>
<dbReference type="SMART" id="SM00369">
    <property type="entry name" value="LRR_TYP"/>
    <property type="match status" value="6"/>
</dbReference>
<dbReference type="EMBL" id="CM031828">
    <property type="protein sequence ID" value="KAG6718551.1"/>
    <property type="molecule type" value="Genomic_DNA"/>
</dbReference>
<evidence type="ECO:0000256" key="9">
    <source>
        <dbReference type="ARBA" id="ARBA00022737"/>
    </source>
</evidence>
<keyword evidence="13 18" id="KW-1133">Transmembrane helix</keyword>
<dbReference type="InterPro" id="IPR008271">
    <property type="entry name" value="Ser/Thr_kinase_AS"/>
</dbReference>
<dbReference type="GO" id="GO:0016020">
    <property type="term" value="C:membrane"/>
    <property type="evidence" value="ECO:0007669"/>
    <property type="project" value="UniProtKB-SubCell"/>
</dbReference>
<dbReference type="GO" id="GO:0004672">
    <property type="term" value="F:protein kinase activity"/>
    <property type="evidence" value="ECO:0007669"/>
    <property type="project" value="InterPro"/>
</dbReference>
<feature type="binding site" evidence="17">
    <location>
        <position position="756"/>
    </location>
    <ligand>
        <name>ATP</name>
        <dbReference type="ChEBI" id="CHEBI:30616"/>
    </ligand>
</feature>
<dbReference type="InterPro" id="IPR003591">
    <property type="entry name" value="Leu-rich_rpt_typical-subtyp"/>
</dbReference>
<comment type="subcellular location">
    <subcellularLocation>
        <location evidence="2">Membrane</location>
        <topology evidence="2">Single-pass type I membrane protein</topology>
    </subcellularLocation>
    <subcellularLocation>
        <location evidence="1">Secreted</location>
        <location evidence="1">Cell wall</location>
    </subcellularLocation>
</comment>
<dbReference type="GO" id="GO:0005524">
    <property type="term" value="F:ATP binding"/>
    <property type="evidence" value="ECO:0007669"/>
    <property type="project" value="UniProtKB-UniRule"/>
</dbReference>
<evidence type="ECO:0000256" key="6">
    <source>
        <dbReference type="ARBA" id="ARBA00022679"/>
    </source>
</evidence>
<feature type="transmembrane region" description="Helical" evidence="18">
    <location>
        <begin position="671"/>
        <end position="693"/>
    </location>
</feature>
<evidence type="ECO:0000256" key="3">
    <source>
        <dbReference type="ARBA" id="ARBA00008684"/>
    </source>
</evidence>
<gene>
    <name evidence="20" type="ORF">I3842_04G156600</name>
</gene>
<feature type="domain" description="Protein kinase" evidence="19">
    <location>
        <begin position="726"/>
        <end position="1003"/>
    </location>
</feature>
<dbReference type="AlphaFoldDB" id="A0A922JS52"/>
<evidence type="ECO:0000256" key="11">
    <source>
        <dbReference type="ARBA" id="ARBA00022777"/>
    </source>
</evidence>
<comment type="similarity">
    <text evidence="16">Belongs to the polygalacturonase-inhibiting protein family.</text>
</comment>
<evidence type="ECO:0000256" key="14">
    <source>
        <dbReference type="ARBA" id="ARBA00023136"/>
    </source>
</evidence>
<evidence type="ECO:0000256" key="15">
    <source>
        <dbReference type="ARBA" id="ARBA00023170"/>
    </source>
</evidence>
<keyword evidence="15" id="KW-0675">Receptor</keyword>